<protein>
    <submittedName>
        <fullName evidence="2">Uncharacterized protein</fullName>
    </submittedName>
</protein>
<keyword evidence="3" id="KW-1185">Reference proteome</keyword>
<keyword evidence="1" id="KW-1133">Transmembrane helix</keyword>
<gene>
    <name evidence="2" type="ORF">LXM24_19875</name>
</gene>
<keyword evidence="1" id="KW-0472">Membrane</keyword>
<sequence length="139" mass="15943">MRFNKRQEFEVKAQRVINQTMSFMLAIMLLMVAGMRSWSDQSDSAQKHVSHAKEIGKDLTKKASQSTEQSQAKVSALSLDAVITPALSFDFSHYFYFLPQPIWHFVASKSVFPVVVKESVFLFSYFHRIFGRFIVTNAP</sequence>
<accession>A0A9X1PFL9</accession>
<feature type="transmembrane region" description="Helical" evidence="1">
    <location>
        <begin position="21"/>
        <end position="38"/>
    </location>
</feature>
<dbReference type="Proteomes" id="UP001139700">
    <property type="component" value="Unassembled WGS sequence"/>
</dbReference>
<evidence type="ECO:0000313" key="2">
    <source>
        <dbReference type="EMBL" id="MCF0042372.1"/>
    </source>
</evidence>
<keyword evidence="1" id="KW-0812">Transmembrane</keyword>
<name>A0A9X1PFL9_9BACT</name>
<dbReference type="RefSeq" id="WP_234615222.1">
    <property type="nucleotide sequence ID" value="NZ_CP098806.1"/>
</dbReference>
<dbReference type="EMBL" id="JAJTTA010000003">
    <property type="protein sequence ID" value="MCF0042372.1"/>
    <property type="molecule type" value="Genomic_DNA"/>
</dbReference>
<organism evidence="2 3">
    <name type="scientific">Dyadobacter fanqingshengii</name>
    <dbReference type="NCBI Taxonomy" id="2906443"/>
    <lineage>
        <taxon>Bacteria</taxon>
        <taxon>Pseudomonadati</taxon>
        <taxon>Bacteroidota</taxon>
        <taxon>Cytophagia</taxon>
        <taxon>Cytophagales</taxon>
        <taxon>Spirosomataceae</taxon>
        <taxon>Dyadobacter</taxon>
    </lineage>
</organism>
<reference evidence="2" key="1">
    <citation type="submission" date="2021-12" db="EMBL/GenBank/DDBJ databases">
        <title>Novel species in genus Dyadobacter.</title>
        <authorList>
            <person name="Ma C."/>
        </authorList>
    </citation>
    <scope>NUCLEOTIDE SEQUENCE</scope>
    <source>
        <strain evidence="2">CY399</strain>
    </source>
</reference>
<dbReference type="AlphaFoldDB" id="A0A9X1PFL9"/>
<comment type="caution">
    <text evidence="2">The sequence shown here is derived from an EMBL/GenBank/DDBJ whole genome shotgun (WGS) entry which is preliminary data.</text>
</comment>
<proteinExistence type="predicted"/>
<evidence type="ECO:0000256" key="1">
    <source>
        <dbReference type="SAM" id="Phobius"/>
    </source>
</evidence>
<evidence type="ECO:0000313" key="3">
    <source>
        <dbReference type="Proteomes" id="UP001139700"/>
    </source>
</evidence>